<name>A0A239JW11_9SPHN</name>
<sequence length="353" mass="38358">MNELAVIETNLQAQLLDGPIVSLLEKCVAGLRAPLWISPLTGGRSNPTYRLRGQGGRYVLRSRPSGARASSAHRIDREVRVLRALHGSDIPVPQVLLHVTDPHYFGEPFYLMSLMNGEAVEDAALPDHSPAARTQAYEQAIDILARLHRLSPDAVGLAGFGAPGDYNRRQSARWADQIARDGQEPPALRELADRLASALPAQQRTRVVHGDYRFGNLLLQGARISAVLDWELSTLGDPFADLAYFLLAFDLAPTGQILPGVSGLPLGDLGIPDPQALCDRYCRATGFTLPADWQSYRAFALHRTAAIAHGVFCRNADGPIAADQRGQIETLAEIGLAYLDGSSTNRKDSIRGF</sequence>
<dbReference type="Gene3D" id="3.90.1200.10">
    <property type="match status" value="1"/>
</dbReference>
<protein>
    <submittedName>
        <fullName evidence="2">Predicted kinase, aminoglycoside phosphotransferase (APT) family</fullName>
    </submittedName>
</protein>
<dbReference type="PANTHER" id="PTHR47829">
    <property type="entry name" value="HYDROLASE, PUTATIVE (AFU_ORTHOLOGUE AFUA_1G12880)-RELATED"/>
    <property type="match status" value="1"/>
</dbReference>
<dbReference type="AlphaFoldDB" id="A0A239JW11"/>
<dbReference type="RefSeq" id="WP_170935577.1">
    <property type="nucleotide sequence ID" value="NZ_FZPA01000011.1"/>
</dbReference>
<evidence type="ECO:0000313" key="2">
    <source>
        <dbReference type="EMBL" id="SNT09732.1"/>
    </source>
</evidence>
<dbReference type="EMBL" id="FZPA01000011">
    <property type="protein sequence ID" value="SNT09732.1"/>
    <property type="molecule type" value="Genomic_DNA"/>
</dbReference>
<dbReference type="Gene3D" id="3.30.200.20">
    <property type="entry name" value="Phosphorylase Kinase, domain 1"/>
    <property type="match status" value="1"/>
</dbReference>
<keyword evidence="2" id="KW-0808">Transferase</keyword>
<dbReference type="Proteomes" id="UP000198339">
    <property type="component" value="Unassembled WGS sequence"/>
</dbReference>
<dbReference type="InterPro" id="IPR052898">
    <property type="entry name" value="ACAD10-like"/>
</dbReference>
<organism evidence="2 3">
    <name type="scientific">Sphingopyxis indica</name>
    <dbReference type="NCBI Taxonomy" id="436663"/>
    <lineage>
        <taxon>Bacteria</taxon>
        <taxon>Pseudomonadati</taxon>
        <taxon>Pseudomonadota</taxon>
        <taxon>Alphaproteobacteria</taxon>
        <taxon>Sphingomonadales</taxon>
        <taxon>Sphingomonadaceae</taxon>
        <taxon>Sphingopyxis</taxon>
    </lineage>
</organism>
<dbReference type="GO" id="GO:0016301">
    <property type="term" value="F:kinase activity"/>
    <property type="evidence" value="ECO:0007669"/>
    <property type="project" value="UniProtKB-KW"/>
</dbReference>
<dbReference type="InterPro" id="IPR041726">
    <property type="entry name" value="ACAD10_11_N"/>
</dbReference>
<dbReference type="SUPFAM" id="SSF56112">
    <property type="entry name" value="Protein kinase-like (PK-like)"/>
    <property type="match status" value="1"/>
</dbReference>
<dbReference type="CDD" id="cd05154">
    <property type="entry name" value="ACAD10_11_N-like"/>
    <property type="match status" value="1"/>
</dbReference>
<keyword evidence="3" id="KW-1185">Reference proteome</keyword>
<reference evidence="2 3" key="1">
    <citation type="submission" date="2017-06" db="EMBL/GenBank/DDBJ databases">
        <authorList>
            <person name="Kim H.J."/>
            <person name="Triplett B.A."/>
        </authorList>
    </citation>
    <scope>NUCLEOTIDE SEQUENCE [LARGE SCALE GENOMIC DNA]</scope>
    <source>
        <strain evidence="2 3">DS15</strain>
    </source>
</reference>
<dbReference type="InterPro" id="IPR011009">
    <property type="entry name" value="Kinase-like_dom_sf"/>
</dbReference>
<proteinExistence type="predicted"/>
<gene>
    <name evidence="2" type="ORF">SAMN06295955_11194</name>
</gene>
<feature type="domain" description="Aminoglycoside phosphotransferase" evidence="1">
    <location>
        <begin position="37"/>
        <end position="254"/>
    </location>
</feature>
<keyword evidence="2" id="KW-0418">Kinase</keyword>
<accession>A0A239JW11</accession>
<dbReference type="PANTHER" id="PTHR47829:SF1">
    <property type="entry name" value="HAD FAMILY PHOSPHATASE"/>
    <property type="match status" value="1"/>
</dbReference>
<evidence type="ECO:0000259" key="1">
    <source>
        <dbReference type="Pfam" id="PF01636"/>
    </source>
</evidence>
<evidence type="ECO:0000313" key="3">
    <source>
        <dbReference type="Proteomes" id="UP000198339"/>
    </source>
</evidence>
<dbReference type="Pfam" id="PF01636">
    <property type="entry name" value="APH"/>
    <property type="match status" value="1"/>
</dbReference>
<dbReference type="InterPro" id="IPR002575">
    <property type="entry name" value="Aminoglycoside_PTrfase"/>
</dbReference>